<dbReference type="PANTHER" id="PTHR43836">
    <property type="entry name" value="CATECHOL O-METHYLTRANSFERASE 1-RELATED"/>
    <property type="match status" value="1"/>
</dbReference>
<evidence type="ECO:0000256" key="5">
    <source>
        <dbReference type="ARBA" id="ARBA00022939"/>
    </source>
</evidence>
<keyword evidence="2" id="KW-0489">Methyltransferase</keyword>
<accession>A0AAD4GPW1</accession>
<dbReference type="PANTHER" id="PTHR43836:SF2">
    <property type="entry name" value="CATECHOL O-METHYLTRANSFERASE 1-RELATED"/>
    <property type="match status" value="1"/>
</dbReference>
<dbReference type="PROSITE" id="PS51682">
    <property type="entry name" value="SAM_OMT_I"/>
    <property type="match status" value="1"/>
</dbReference>
<keyword evidence="8" id="KW-1185">Reference proteome</keyword>
<evidence type="ECO:0000313" key="8">
    <source>
        <dbReference type="Proteomes" id="UP001194746"/>
    </source>
</evidence>
<evidence type="ECO:0000256" key="2">
    <source>
        <dbReference type="ARBA" id="ARBA00022603"/>
    </source>
</evidence>
<dbReference type="EC" id="2.1.1.6" evidence="1"/>
<dbReference type="InterPro" id="IPR029063">
    <property type="entry name" value="SAM-dependent_MTases_sf"/>
</dbReference>
<keyword evidence="4" id="KW-0949">S-adenosyl-L-methionine</keyword>
<dbReference type="InterPro" id="IPR002935">
    <property type="entry name" value="SAM_O-MeTrfase"/>
</dbReference>
<comment type="caution">
    <text evidence="7">The sequence shown here is derived from an EMBL/GenBank/DDBJ whole genome shotgun (WGS) entry which is preliminary data.</text>
</comment>
<dbReference type="Gene3D" id="3.40.50.150">
    <property type="entry name" value="Vaccinia Virus protein VP39"/>
    <property type="match status" value="1"/>
</dbReference>
<gene>
    <name evidence="7" type="ORF">FE257_001231</name>
</gene>
<name>A0AAD4GPW1_ASPNN</name>
<dbReference type="GO" id="GO:0032259">
    <property type="term" value="P:methylation"/>
    <property type="evidence" value="ECO:0007669"/>
    <property type="project" value="UniProtKB-KW"/>
</dbReference>
<evidence type="ECO:0000256" key="1">
    <source>
        <dbReference type="ARBA" id="ARBA00012880"/>
    </source>
</evidence>
<dbReference type="EMBL" id="VCAU01000111">
    <property type="protein sequence ID" value="KAF9884815.1"/>
    <property type="molecule type" value="Genomic_DNA"/>
</dbReference>
<protein>
    <recommendedName>
        <fullName evidence="1">catechol O-methyltransferase</fullName>
        <ecNumber evidence="1">2.1.1.6</ecNumber>
    </recommendedName>
</protein>
<evidence type="ECO:0000256" key="4">
    <source>
        <dbReference type="ARBA" id="ARBA00022691"/>
    </source>
</evidence>
<evidence type="ECO:0000256" key="3">
    <source>
        <dbReference type="ARBA" id="ARBA00022679"/>
    </source>
</evidence>
<dbReference type="SUPFAM" id="SSF53335">
    <property type="entry name" value="S-adenosyl-L-methionine-dependent methyltransferases"/>
    <property type="match status" value="1"/>
</dbReference>
<keyword evidence="3" id="KW-0808">Transferase</keyword>
<dbReference type="GO" id="GO:0006584">
    <property type="term" value="P:catecholamine metabolic process"/>
    <property type="evidence" value="ECO:0007669"/>
    <property type="project" value="UniProtKB-KW"/>
</dbReference>
<proteinExistence type="inferred from homology"/>
<dbReference type="AlphaFoldDB" id="A0AAD4GPW1"/>
<sequence length="236" mass="25800">MASETIWHGDGREQALLKHILNHPNASELRGRPDSILSEIDRWALKHNLCMMTIGPDRSQPIIDVIRSTTPKTMAELGGYIGYSAIKFASEIRKTTTTTTAGIARYLSLESDVQYASVAQALVEFAGLADLVHIHVGSSAESLAKLAAEGVEIDVLFIDHNEDLYVRDLRLAEKYALLHLGSVVVADNVGGPRARDYVQMVTKNEGGAAGFKYRSRTLPYVLPDGQQDAVLITNLV</sequence>
<dbReference type="Proteomes" id="UP001194746">
    <property type="component" value="Unassembled WGS sequence"/>
</dbReference>
<evidence type="ECO:0000313" key="7">
    <source>
        <dbReference type="EMBL" id="KAF9884815.1"/>
    </source>
</evidence>
<dbReference type="GO" id="GO:0008171">
    <property type="term" value="F:O-methyltransferase activity"/>
    <property type="evidence" value="ECO:0007669"/>
    <property type="project" value="InterPro"/>
</dbReference>
<organism evidence="7 8">
    <name type="scientific">Aspergillus nanangensis</name>
    <dbReference type="NCBI Taxonomy" id="2582783"/>
    <lineage>
        <taxon>Eukaryota</taxon>
        <taxon>Fungi</taxon>
        <taxon>Dikarya</taxon>
        <taxon>Ascomycota</taxon>
        <taxon>Pezizomycotina</taxon>
        <taxon>Eurotiomycetes</taxon>
        <taxon>Eurotiomycetidae</taxon>
        <taxon>Eurotiales</taxon>
        <taxon>Aspergillaceae</taxon>
        <taxon>Aspergillus</taxon>
        <taxon>Aspergillus subgen. Circumdati</taxon>
    </lineage>
</organism>
<reference evidence="7" key="1">
    <citation type="journal article" date="2019" name="Beilstein J. Org. Chem.">
        <title>Nanangenines: drimane sesquiterpenoids as the dominant metabolite cohort of a novel Australian fungus, Aspergillus nanangensis.</title>
        <authorList>
            <person name="Lacey H.J."/>
            <person name="Gilchrist C.L.M."/>
            <person name="Crombie A."/>
            <person name="Kalaitzis J.A."/>
            <person name="Vuong D."/>
            <person name="Rutledge P.J."/>
            <person name="Turner P."/>
            <person name="Pitt J.I."/>
            <person name="Lacey E."/>
            <person name="Chooi Y.H."/>
            <person name="Piggott A.M."/>
        </authorList>
    </citation>
    <scope>NUCLEOTIDE SEQUENCE</scope>
    <source>
        <strain evidence="7">MST-FP2251</strain>
    </source>
</reference>
<keyword evidence="5" id="KW-0128">Catecholamine metabolism</keyword>
<dbReference type="Pfam" id="PF01596">
    <property type="entry name" value="Methyltransf_3"/>
    <property type="match status" value="1"/>
</dbReference>
<reference evidence="7" key="2">
    <citation type="submission" date="2020-02" db="EMBL/GenBank/DDBJ databases">
        <authorList>
            <person name="Gilchrist C.L.M."/>
            <person name="Chooi Y.-H."/>
        </authorList>
    </citation>
    <scope>NUCLEOTIDE SEQUENCE</scope>
    <source>
        <strain evidence="7">MST-FP2251</strain>
    </source>
</reference>
<comment type="similarity">
    <text evidence="6">Belongs to the class I-like SAM-binding methyltransferase superfamily. Cation-dependent O-methyltransferase family.</text>
</comment>
<evidence type="ECO:0000256" key="6">
    <source>
        <dbReference type="ARBA" id="ARBA00023453"/>
    </source>
</evidence>